<gene>
    <name evidence="1" type="ORF">CTI12_AA430540</name>
</gene>
<dbReference type="OrthoDB" id="2014299at2759"/>
<accession>A0A2U1M1I8</accession>
<comment type="caution">
    <text evidence="1">The sequence shown here is derived from an EMBL/GenBank/DDBJ whole genome shotgun (WGS) entry which is preliminary data.</text>
</comment>
<reference evidence="1 2" key="1">
    <citation type="journal article" date="2018" name="Mol. Plant">
        <title>The genome of Artemisia annua provides insight into the evolution of Asteraceae family and artemisinin biosynthesis.</title>
        <authorList>
            <person name="Shen Q."/>
            <person name="Zhang L."/>
            <person name="Liao Z."/>
            <person name="Wang S."/>
            <person name="Yan T."/>
            <person name="Shi P."/>
            <person name="Liu M."/>
            <person name="Fu X."/>
            <person name="Pan Q."/>
            <person name="Wang Y."/>
            <person name="Lv Z."/>
            <person name="Lu X."/>
            <person name="Zhang F."/>
            <person name="Jiang W."/>
            <person name="Ma Y."/>
            <person name="Chen M."/>
            <person name="Hao X."/>
            <person name="Li L."/>
            <person name="Tang Y."/>
            <person name="Lv G."/>
            <person name="Zhou Y."/>
            <person name="Sun X."/>
            <person name="Brodelius P.E."/>
            <person name="Rose J.K.C."/>
            <person name="Tang K."/>
        </authorList>
    </citation>
    <scope>NUCLEOTIDE SEQUENCE [LARGE SCALE GENOMIC DNA]</scope>
    <source>
        <strain evidence="2">cv. Huhao1</strain>
        <tissue evidence="1">Leaf</tissue>
    </source>
</reference>
<dbReference type="EMBL" id="PKPP01006864">
    <property type="protein sequence ID" value="PWA55107.1"/>
    <property type="molecule type" value="Genomic_DNA"/>
</dbReference>
<evidence type="ECO:0000313" key="1">
    <source>
        <dbReference type="EMBL" id="PWA55107.1"/>
    </source>
</evidence>
<evidence type="ECO:0000313" key="2">
    <source>
        <dbReference type="Proteomes" id="UP000245207"/>
    </source>
</evidence>
<name>A0A2U1M1I8_ARTAN</name>
<protein>
    <submittedName>
        <fullName evidence="1">Photosystem I P subunit</fullName>
    </submittedName>
</protein>
<keyword evidence="2" id="KW-1185">Reference proteome</keyword>
<organism evidence="1 2">
    <name type="scientific">Artemisia annua</name>
    <name type="common">Sweet wormwood</name>
    <dbReference type="NCBI Taxonomy" id="35608"/>
    <lineage>
        <taxon>Eukaryota</taxon>
        <taxon>Viridiplantae</taxon>
        <taxon>Streptophyta</taxon>
        <taxon>Embryophyta</taxon>
        <taxon>Tracheophyta</taxon>
        <taxon>Spermatophyta</taxon>
        <taxon>Magnoliopsida</taxon>
        <taxon>eudicotyledons</taxon>
        <taxon>Gunneridae</taxon>
        <taxon>Pentapetalae</taxon>
        <taxon>asterids</taxon>
        <taxon>campanulids</taxon>
        <taxon>Asterales</taxon>
        <taxon>Asteraceae</taxon>
        <taxon>Asteroideae</taxon>
        <taxon>Anthemideae</taxon>
        <taxon>Artemisiinae</taxon>
        <taxon>Artemisia</taxon>
    </lineage>
</organism>
<sequence length="99" mass="10453">MATTAHSMSSTTLIDGRAPLRQGAVTSAQCVSLPSLPPPSLQQQNRVSKATGYCRKLARNVAAMASGDATAETATDVQDLIKPLQEAGLFPAIREETQR</sequence>
<dbReference type="Proteomes" id="UP000245207">
    <property type="component" value="Unassembled WGS sequence"/>
</dbReference>
<proteinExistence type="predicted"/>
<dbReference type="STRING" id="35608.A0A2U1M1I8"/>
<dbReference type="AlphaFoldDB" id="A0A2U1M1I8"/>